<name>A0AA37UFX1_9MICO</name>
<dbReference type="Proteomes" id="UP001157160">
    <property type="component" value="Unassembled WGS sequence"/>
</dbReference>
<dbReference type="PIRSF" id="PIRSF000451">
    <property type="entry name" value="PKS_III"/>
    <property type="match status" value="1"/>
</dbReference>
<evidence type="ECO:0000313" key="6">
    <source>
        <dbReference type="EMBL" id="GMA29559.1"/>
    </source>
</evidence>
<dbReference type="Pfam" id="PF02797">
    <property type="entry name" value="Chal_sti_synt_C"/>
    <property type="match status" value="1"/>
</dbReference>
<evidence type="ECO:0000259" key="5">
    <source>
        <dbReference type="Pfam" id="PF02797"/>
    </source>
</evidence>
<dbReference type="InterPro" id="IPR016039">
    <property type="entry name" value="Thiolase-like"/>
</dbReference>
<evidence type="ECO:0000259" key="4">
    <source>
        <dbReference type="Pfam" id="PF00195"/>
    </source>
</evidence>
<dbReference type="CDD" id="cd00831">
    <property type="entry name" value="CHS_like"/>
    <property type="match status" value="1"/>
</dbReference>
<dbReference type="GO" id="GO:0016747">
    <property type="term" value="F:acyltransferase activity, transferring groups other than amino-acyl groups"/>
    <property type="evidence" value="ECO:0007669"/>
    <property type="project" value="InterPro"/>
</dbReference>
<dbReference type="GO" id="GO:0030639">
    <property type="term" value="P:polyketide biosynthetic process"/>
    <property type="evidence" value="ECO:0007669"/>
    <property type="project" value="TreeGrafter"/>
</dbReference>
<accession>A0AA37UFX1</accession>
<dbReference type="Pfam" id="PF00195">
    <property type="entry name" value="Chal_sti_synt_N"/>
    <property type="match status" value="1"/>
</dbReference>
<evidence type="ECO:0000256" key="1">
    <source>
        <dbReference type="ARBA" id="ARBA00005531"/>
    </source>
</evidence>
<dbReference type="AlphaFoldDB" id="A0AA37UFX1"/>
<comment type="similarity">
    <text evidence="1">Belongs to the thiolase-like superfamily. Chalcone/stilbene synthases family.</text>
</comment>
<dbReference type="EMBL" id="BSUL01000001">
    <property type="protein sequence ID" value="GMA29559.1"/>
    <property type="molecule type" value="Genomic_DNA"/>
</dbReference>
<proteinExistence type="inferred from homology"/>
<gene>
    <name evidence="6" type="ORF">GCM10025874_28120</name>
</gene>
<dbReference type="InterPro" id="IPR001099">
    <property type="entry name" value="Chalcone/stilbene_synt_N"/>
</dbReference>
<feature type="active site" description="Acyl-thioester intermediate" evidence="3">
    <location>
        <position position="154"/>
    </location>
</feature>
<evidence type="ECO:0000256" key="3">
    <source>
        <dbReference type="PIRSR" id="PIRSR000451-1"/>
    </source>
</evidence>
<keyword evidence="2" id="KW-0808">Transferase</keyword>
<evidence type="ECO:0000313" key="7">
    <source>
        <dbReference type="Proteomes" id="UP001157160"/>
    </source>
</evidence>
<dbReference type="PANTHER" id="PTHR11877:SF46">
    <property type="entry name" value="TYPE III POLYKETIDE SYNTHASE A"/>
    <property type="match status" value="1"/>
</dbReference>
<dbReference type="InterPro" id="IPR012328">
    <property type="entry name" value="Chalcone/stilbene_synt_C"/>
</dbReference>
<keyword evidence="7" id="KW-1185">Reference proteome</keyword>
<feature type="domain" description="Chalcone/stilbene synthase N-terminal" evidence="4">
    <location>
        <begin position="4"/>
        <end position="216"/>
    </location>
</feature>
<comment type="caution">
    <text evidence="6">The sequence shown here is derived from an EMBL/GenBank/DDBJ whole genome shotgun (WGS) entry which is preliminary data.</text>
</comment>
<protein>
    <submittedName>
        <fullName evidence="6">Naringenin-chalcone synthase</fullName>
    </submittedName>
</protein>
<organism evidence="6 7">
    <name type="scientific">Arenivirga flava</name>
    <dbReference type="NCBI Taxonomy" id="1930060"/>
    <lineage>
        <taxon>Bacteria</taxon>
        <taxon>Bacillati</taxon>
        <taxon>Actinomycetota</taxon>
        <taxon>Actinomycetes</taxon>
        <taxon>Micrococcales</taxon>
        <taxon>Microbacteriaceae</taxon>
        <taxon>Arenivirga</taxon>
    </lineage>
</organism>
<dbReference type="Gene3D" id="3.40.47.10">
    <property type="match status" value="2"/>
</dbReference>
<dbReference type="InterPro" id="IPR011141">
    <property type="entry name" value="Polyketide_synthase_type-III"/>
</dbReference>
<dbReference type="RefSeq" id="WP_284233790.1">
    <property type="nucleotide sequence ID" value="NZ_BSUL01000001.1"/>
</dbReference>
<feature type="domain" description="Chalcone/stilbene synthase C-terminal" evidence="5">
    <location>
        <begin position="245"/>
        <end position="357"/>
    </location>
</feature>
<sequence length="380" mass="39693">MTSSILGIGTAVPATRLRQDDVRDLLAAQPGIDRRAQRLLGAAFDAASIDTRYSVLGELGGGASSGLGLDDGGPGLRVPSTGERNDEYRRVAPALFEAAARDALRRSSTAPDEVTHLITVSCTGMFAPGPDYRLVRDLGLSPATERYHLGFVGCAAAIPGLRAAHRIATAQPEAVVLVVCAELCSLHIRSSDDPEQIVAASIFADGAAAAVVSADPARQHGARLDLEGFGTRLADEGEHDMVWVIGDEGFEMTLTAEVPRIVGRTIEAVAVDLFGGVAAVDAWAVHPGGRSVLDRVEHGLGLDPDALADSRAVLREFGNMSSATILFVLQRMLEAEHPDGERLAVLAFGPGLTVEAARMTVRTAAGAVAPSRELAGSALR</sequence>
<dbReference type="PANTHER" id="PTHR11877">
    <property type="entry name" value="HYDROXYMETHYLGLUTARYL-COA SYNTHASE"/>
    <property type="match status" value="1"/>
</dbReference>
<evidence type="ECO:0000256" key="2">
    <source>
        <dbReference type="ARBA" id="ARBA00022679"/>
    </source>
</evidence>
<reference evidence="6 7" key="1">
    <citation type="journal article" date="2014" name="Int. J. Syst. Evol. Microbiol.">
        <title>Complete genome sequence of Corynebacterium casei LMG S-19264T (=DSM 44701T), isolated from a smear-ripened cheese.</title>
        <authorList>
            <consortium name="US DOE Joint Genome Institute (JGI-PGF)"/>
            <person name="Walter F."/>
            <person name="Albersmeier A."/>
            <person name="Kalinowski J."/>
            <person name="Ruckert C."/>
        </authorList>
    </citation>
    <scope>NUCLEOTIDE SEQUENCE [LARGE SCALE GENOMIC DNA]</scope>
    <source>
        <strain evidence="6 7">NBRC 112289</strain>
    </source>
</reference>
<dbReference type="SUPFAM" id="SSF53901">
    <property type="entry name" value="Thiolase-like"/>
    <property type="match status" value="2"/>
</dbReference>